<dbReference type="EMBL" id="AP004645">
    <property type="protein sequence ID" value="BAD03268.1"/>
    <property type="molecule type" value="Genomic_DNA"/>
</dbReference>
<gene>
    <name evidence="2" type="ORF">OJ1119_B10.4</name>
    <name evidence="1" type="ORF">OJ1790_D02.35</name>
</gene>
<evidence type="ECO:0000313" key="2">
    <source>
        <dbReference type="EMBL" id="BAD03268.1"/>
    </source>
</evidence>
<evidence type="ECO:0000313" key="3">
    <source>
        <dbReference type="Proteomes" id="UP000000763"/>
    </source>
</evidence>
<protein>
    <submittedName>
        <fullName evidence="2">Uncharacterized protein</fullName>
    </submittedName>
</protein>
<sequence>MAILVDHIIMQNVASLVFTLGYRKDGSRLSNGSDLGDASEVNNRDQDLWLRDAGDANSGQDNESRIREEFVGVAQKILDSLRNGQSTATCHIRVVLLDASVRSPCAGYKILVCEQAPDIIEATRTIEMPYTRSGNEGTDRVTPPQPAGARVKTMMTDRNSQPHTVGCVCVCVGVGGKPELAVRQRLGHGRLQEGIIEGESARTGQLARRIRRNHCWEVETYRASAQIELAR</sequence>
<name>Q6ZB71_ORYSJ</name>
<organism evidence="2 3">
    <name type="scientific">Oryza sativa subsp. japonica</name>
    <name type="common">Rice</name>
    <dbReference type="NCBI Taxonomy" id="39947"/>
    <lineage>
        <taxon>Eukaryota</taxon>
        <taxon>Viridiplantae</taxon>
        <taxon>Streptophyta</taxon>
        <taxon>Embryophyta</taxon>
        <taxon>Tracheophyta</taxon>
        <taxon>Spermatophyta</taxon>
        <taxon>Magnoliopsida</taxon>
        <taxon>Liliopsida</taxon>
        <taxon>Poales</taxon>
        <taxon>Poaceae</taxon>
        <taxon>BOP clade</taxon>
        <taxon>Oryzoideae</taxon>
        <taxon>Oryzeae</taxon>
        <taxon>Oryzinae</taxon>
        <taxon>Oryza</taxon>
        <taxon>Oryza sativa</taxon>
    </lineage>
</organism>
<dbReference type="EMBL" id="AP004553">
    <property type="protein sequence ID" value="BAD01723.1"/>
    <property type="molecule type" value="Genomic_DNA"/>
</dbReference>
<accession>Q6ZB71</accession>
<evidence type="ECO:0000313" key="1">
    <source>
        <dbReference type="EMBL" id="BAD01723.1"/>
    </source>
</evidence>
<reference evidence="1" key="1">
    <citation type="submission" date="2001-12" db="EMBL/GenBank/DDBJ databases">
        <title>Oryza sativa nipponbare(GA3) genomic DNA, chromosome 8, BAC clone:OJ1790_D02.</title>
        <authorList>
            <person name="Sasaki T."/>
            <person name="Matsumoto T."/>
            <person name="Yamamoto K."/>
        </authorList>
    </citation>
    <scope>NUCLEOTIDE SEQUENCE</scope>
</reference>
<dbReference type="AlphaFoldDB" id="Q6ZB71"/>
<proteinExistence type="predicted"/>
<reference evidence="2" key="2">
    <citation type="submission" date="2002-01" db="EMBL/GenBank/DDBJ databases">
        <title>Oryza sativa nipponbare(GA3) genomic DNA, chromosome 8, BAC clone:OJ1119_B10.</title>
        <authorList>
            <person name="Sasaki T."/>
            <person name="Matsumoto T."/>
            <person name="Yamamoto K."/>
        </authorList>
    </citation>
    <scope>NUCLEOTIDE SEQUENCE</scope>
</reference>
<reference evidence="3" key="3">
    <citation type="journal article" date="2005" name="Nature">
        <title>The map-based sequence of the rice genome.</title>
        <authorList>
            <consortium name="International rice genome sequencing project (IRGSP)"/>
            <person name="Matsumoto T."/>
            <person name="Wu J."/>
            <person name="Kanamori H."/>
            <person name="Katayose Y."/>
            <person name="Fujisawa M."/>
            <person name="Namiki N."/>
            <person name="Mizuno H."/>
            <person name="Yamamoto K."/>
            <person name="Antonio B.A."/>
            <person name="Baba T."/>
            <person name="Sakata K."/>
            <person name="Nagamura Y."/>
            <person name="Aoki H."/>
            <person name="Arikawa K."/>
            <person name="Arita K."/>
            <person name="Bito T."/>
            <person name="Chiden Y."/>
            <person name="Fujitsuka N."/>
            <person name="Fukunaka R."/>
            <person name="Hamada M."/>
            <person name="Harada C."/>
            <person name="Hayashi A."/>
            <person name="Hijishita S."/>
            <person name="Honda M."/>
            <person name="Hosokawa S."/>
            <person name="Ichikawa Y."/>
            <person name="Idonuma A."/>
            <person name="Iijima M."/>
            <person name="Ikeda M."/>
            <person name="Ikeno M."/>
            <person name="Ito K."/>
            <person name="Ito S."/>
            <person name="Ito T."/>
            <person name="Ito Y."/>
            <person name="Ito Y."/>
            <person name="Iwabuchi A."/>
            <person name="Kamiya K."/>
            <person name="Karasawa W."/>
            <person name="Kurita K."/>
            <person name="Katagiri S."/>
            <person name="Kikuta A."/>
            <person name="Kobayashi H."/>
            <person name="Kobayashi N."/>
            <person name="Machita K."/>
            <person name="Maehara T."/>
            <person name="Masukawa M."/>
            <person name="Mizubayashi T."/>
            <person name="Mukai Y."/>
            <person name="Nagasaki H."/>
            <person name="Nagata Y."/>
            <person name="Naito S."/>
            <person name="Nakashima M."/>
            <person name="Nakama Y."/>
            <person name="Nakamichi Y."/>
            <person name="Nakamura M."/>
            <person name="Meguro A."/>
            <person name="Negishi M."/>
            <person name="Ohta I."/>
            <person name="Ohta T."/>
            <person name="Okamoto M."/>
            <person name="Ono N."/>
            <person name="Saji S."/>
            <person name="Sakaguchi M."/>
            <person name="Sakai K."/>
            <person name="Shibata M."/>
            <person name="Shimokawa T."/>
            <person name="Song J."/>
            <person name="Takazaki Y."/>
            <person name="Terasawa K."/>
            <person name="Tsugane M."/>
            <person name="Tsuji K."/>
            <person name="Ueda S."/>
            <person name="Waki K."/>
            <person name="Yamagata H."/>
            <person name="Yamamoto M."/>
            <person name="Yamamoto S."/>
            <person name="Yamane H."/>
            <person name="Yoshiki S."/>
            <person name="Yoshihara R."/>
            <person name="Yukawa K."/>
            <person name="Zhong H."/>
            <person name="Yano M."/>
            <person name="Yuan Q."/>
            <person name="Ouyang S."/>
            <person name="Liu J."/>
            <person name="Jones K.M."/>
            <person name="Gansberger K."/>
            <person name="Moffat K."/>
            <person name="Hill J."/>
            <person name="Bera J."/>
            <person name="Fadrosh D."/>
            <person name="Jin S."/>
            <person name="Johri S."/>
            <person name="Kim M."/>
            <person name="Overton L."/>
            <person name="Reardon M."/>
            <person name="Tsitrin T."/>
            <person name="Vuong H."/>
            <person name="Weaver B."/>
            <person name="Ciecko A."/>
            <person name="Tallon L."/>
            <person name="Jackson J."/>
            <person name="Pai G."/>
            <person name="Aken S.V."/>
            <person name="Utterback T."/>
            <person name="Reidmuller S."/>
            <person name="Feldblyum T."/>
            <person name="Hsiao J."/>
            <person name="Zismann V."/>
            <person name="Iobst S."/>
            <person name="de Vazeille A.R."/>
            <person name="Buell C.R."/>
            <person name="Ying K."/>
            <person name="Li Y."/>
            <person name="Lu T."/>
            <person name="Huang Y."/>
            <person name="Zhao Q."/>
            <person name="Feng Q."/>
            <person name="Zhang L."/>
            <person name="Zhu J."/>
            <person name="Weng Q."/>
            <person name="Mu J."/>
            <person name="Lu Y."/>
            <person name="Fan D."/>
            <person name="Liu Y."/>
            <person name="Guan J."/>
            <person name="Zhang Y."/>
            <person name="Yu S."/>
            <person name="Liu X."/>
            <person name="Zhang Y."/>
            <person name="Hong G."/>
            <person name="Han B."/>
            <person name="Choisne N."/>
            <person name="Demange N."/>
            <person name="Orjeda G."/>
            <person name="Samain S."/>
            <person name="Cattolico L."/>
            <person name="Pelletier E."/>
            <person name="Couloux A."/>
            <person name="Segurens B."/>
            <person name="Wincker P."/>
            <person name="D'Hont A."/>
            <person name="Scarpelli C."/>
            <person name="Weissenbach J."/>
            <person name="Salanoubat M."/>
            <person name="Quetier F."/>
            <person name="Yu Y."/>
            <person name="Kim H.R."/>
            <person name="Rambo T."/>
            <person name="Currie J."/>
            <person name="Collura K."/>
            <person name="Luo M."/>
            <person name="Yang T."/>
            <person name="Ammiraju J.S.S."/>
            <person name="Engler F."/>
            <person name="Soderlund C."/>
            <person name="Wing R.A."/>
            <person name="Palmer L.E."/>
            <person name="de la Bastide M."/>
            <person name="Spiegel L."/>
            <person name="Nascimento L."/>
            <person name="Zutavern T."/>
            <person name="O'Shaughnessy A."/>
            <person name="Dike S."/>
            <person name="Dedhia N."/>
            <person name="Preston R."/>
            <person name="Balija V."/>
            <person name="McCombie W.R."/>
            <person name="Chow T."/>
            <person name="Chen H."/>
            <person name="Chung M."/>
            <person name="Chen C."/>
            <person name="Shaw J."/>
            <person name="Wu H."/>
            <person name="Hsiao K."/>
            <person name="Chao Y."/>
            <person name="Chu M."/>
            <person name="Cheng C."/>
            <person name="Hour A."/>
            <person name="Lee P."/>
            <person name="Lin S."/>
            <person name="Lin Y."/>
            <person name="Liou J."/>
            <person name="Liu S."/>
            <person name="Hsing Y."/>
            <person name="Raghuvanshi S."/>
            <person name="Mohanty A."/>
            <person name="Bharti A.K."/>
            <person name="Gaur A."/>
            <person name="Gupta V."/>
            <person name="Kumar D."/>
            <person name="Ravi V."/>
            <person name="Vij S."/>
            <person name="Kapur A."/>
            <person name="Khurana P."/>
            <person name="Khurana P."/>
            <person name="Khurana J.P."/>
            <person name="Tyagi A.K."/>
            <person name="Gaikwad K."/>
            <person name="Singh A."/>
            <person name="Dalal V."/>
            <person name="Srivastava S."/>
            <person name="Dixit A."/>
            <person name="Pal A.K."/>
            <person name="Ghazi I.A."/>
            <person name="Yadav M."/>
            <person name="Pandit A."/>
            <person name="Bhargava A."/>
            <person name="Sureshbabu K."/>
            <person name="Batra K."/>
            <person name="Sharma T.R."/>
            <person name="Mohapatra T."/>
            <person name="Singh N.K."/>
            <person name="Messing J."/>
            <person name="Nelson A.B."/>
            <person name="Fuks G."/>
            <person name="Kavchok S."/>
            <person name="Keizer G."/>
            <person name="Linton E."/>
            <person name="Llaca V."/>
            <person name="Song R."/>
            <person name="Tanyolac B."/>
            <person name="Young S."/>
            <person name="Ho-Il K."/>
            <person name="Hahn J.H."/>
            <person name="Sangsakoo G."/>
            <person name="Vanavichit A."/>
            <person name="de Mattos Luiz.A.T."/>
            <person name="Zimmer P.D."/>
            <person name="Malone G."/>
            <person name="Dellagostin O."/>
            <person name="de Oliveira A.C."/>
            <person name="Bevan M."/>
            <person name="Bancroft I."/>
            <person name="Minx P."/>
            <person name="Cordum H."/>
            <person name="Wilson R."/>
            <person name="Cheng Z."/>
            <person name="Jin W."/>
            <person name="Jiang J."/>
            <person name="Leong S.A."/>
            <person name="Iwama H."/>
            <person name="Gojobori T."/>
            <person name="Itoh T."/>
            <person name="Niimura Y."/>
            <person name="Fujii Y."/>
            <person name="Habara T."/>
            <person name="Sakai H."/>
            <person name="Sato Y."/>
            <person name="Wilson G."/>
            <person name="Kumar K."/>
            <person name="McCouch S."/>
            <person name="Juretic N."/>
            <person name="Hoen D."/>
            <person name="Wright S."/>
            <person name="Bruskiewich R."/>
            <person name="Bureau T."/>
            <person name="Miyao A."/>
            <person name="Hirochika H."/>
            <person name="Nishikawa T."/>
            <person name="Kadowaki K."/>
            <person name="Sugiura M."/>
            <person name="Burr B."/>
            <person name="Sasaki T."/>
        </authorList>
    </citation>
    <scope>NUCLEOTIDE SEQUENCE [LARGE SCALE GENOMIC DNA]</scope>
    <source>
        <strain evidence="3">cv. Nipponbare</strain>
    </source>
</reference>
<dbReference type="Proteomes" id="UP000000763">
    <property type="component" value="Chromosome 8"/>
</dbReference>
<reference evidence="3" key="4">
    <citation type="journal article" date="2008" name="Nucleic Acids Res.">
        <title>The rice annotation project database (RAP-DB): 2008 update.</title>
        <authorList>
            <consortium name="The rice annotation project (RAP)"/>
        </authorList>
    </citation>
    <scope>GENOME REANNOTATION</scope>
    <source>
        <strain evidence="3">cv. Nipponbare</strain>
    </source>
</reference>